<reference evidence="1" key="1">
    <citation type="submission" date="2022-12" db="EMBL/GenBank/DDBJ databases">
        <title>Gycomyces niveus sp.nov., a novel actinomycete isolated from soil in Shouguang.</title>
        <authorList>
            <person name="Yang X."/>
        </authorList>
    </citation>
    <scope>NUCLEOTIDE SEQUENCE</scope>
    <source>
        <strain evidence="1">DSM 44724</strain>
    </source>
</reference>
<protein>
    <submittedName>
        <fullName evidence="2">Isocitrate/isopropylmalate dehydrogenase</fullName>
    </submittedName>
</protein>
<comment type="caution">
    <text evidence="1">The sequence shown here is derived from an EMBL/GenBank/DDBJ whole genome shotgun (WGS) entry which is preliminary data.</text>
</comment>
<dbReference type="AlphaFoldDB" id="A0A9X3SUK5"/>
<dbReference type="RefSeq" id="WP_270119921.1">
    <property type="nucleotide sequence ID" value="NZ_BAAAOM010000001.1"/>
</dbReference>
<evidence type="ECO:0000313" key="1">
    <source>
        <dbReference type="EMBL" id="MDA1383732.1"/>
    </source>
</evidence>
<sequence length="45" mass="4434">MHTGAEDEAAIEAAAAQGIRTRDVGGKATPDEVTAAVIASLPALS</sequence>
<proteinExistence type="predicted"/>
<evidence type="ECO:0000313" key="2">
    <source>
        <dbReference type="EMBL" id="MDR7341277.1"/>
    </source>
</evidence>
<keyword evidence="4" id="KW-1185">Reference proteome</keyword>
<accession>A0A9X3SUK5</accession>
<reference evidence="2 4" key="2">
    <citation type="submission" date="2023-07" db="EMBL/GenBank/DDBJ databases">
        <title>Sequencing the genomes of 1000 actinobacteria strains.</title>
        <authorList>
            <person name="Klenk H.-P."/>
        </authorList>
    </citation>
    <scope>NUCLEOTIDE SEQUENCE [LARGE SCALE GENOMIC DNA]</scope>
    <source>
        <strain evidence="2 4">DSM 44724</strain>
    </source>
</reference>
<organism evidence="1 3">
    <name type="scientific">Glycomyces lechevalierae</name>
    <dbReference type="NCBI Taxonomy" id="256034"/>
    <lineage>
        <taxon>Bacteria</taxon>
        <taxon>Bacillati</taxon>
        <taxon>Actinomycetota</taxon>
        <taxon>Actinomycetes</taxon>
        <taxon>Glycomycetales</taxon>
        <taxon>Glycomycetaceae</taxon>
        <taxon>Glycomyces</taxon>
    </lineage>
</organism>
<name>A0A9X3SUK5_9ACTN</name>
<dbReference type="EMBL" id="JAPZVQ010000001">
    <property type="protein sequence ID" value="MDA1383732.1"/>
    <property type="molecule type" value="Genomic_DNA"/>
</dbReference>
<dbReference type="Proteomes" id="UP001183604">
    <property type="component" value="Unassembled WGS sequence"/>
</dbReference>
<evidence type="ECO:0000313" key="4">
    <source>
        <dbReference type="Proteomes" id="UP001183604"/>
    </source>
</evidence>
<dbReference type="Proteomes" id="UP001145799">
    <property type="component" value="Unassembled WGS sequence"/>
</dbReference>
<dbReference type="EMBL" id="JAVDYD010000001">
    <property type="protein sequence ID" value="MDR7341277.1"/>
    <property type="molecule type" value="Genomic_DNA"/>
</dbReference>
<evidence type="ECO:0000313" key="3">
    <source>
        <dbReference type="Proteomes" id="UP001145799"/>
    </source>
</evidence>
<gene>
    <name evidence="2" type="ORF">J2S69_004996</name>
    <name evidence="1" type="ORF">O2L01_01950</name>
</gene>